<organism evidence="1 2">
    <name type="scientific">Lactobacillus delbrueckii subsp. delbrueckii</name>
    <dbReference type="NCBI Taxonomy" id="83684"/>
    <lineage>
        <taxon>Bacteria</taxon>
        <taxon>Bacillati</taxon>
        <taxon>Bacillota</taxon>
        <taxon>Bacilli</taxon>
        <taxon>Lactobacillales</taxon>
        <taxon>Lactobacillaceae</taxon>
        <taxon>Lactobacillus</taxon>
    </lineage>
</organism>
<dbReference type="SUPFAM" id="SSF56784">
    <property type="entry name" value="HAD-like"/>
    <property type="match status" value="1"/>
</dbReference>
<dbReference type="GO" id="GO:0005829">
    <property type="term" value="C:cytosol"/>
    <property type="evidence" value="ECO:0007669"/>
    <property type="project" value="TreeGrafter"/>
</dbReference>
<dbReference type="InterPro" id="IPR036412">
    <property type="entry name" value="HAD-like_sf"/>
</dbReference>
<dbReference type="SFLD" id="SFLDG01140">
    <property type="entry name" value="C2.B:_Phosphomannomutase_and_P"/>
    <property type="match status" value="1"/>
</dbReference>
<dbReference type="Gene3D" id="3.30.1240.10">
    <property type="match status" value="1"/>
</dbReference>
<name>A0AAU9R1K4_9LACO</name>
<dbReference type="Gene3D" id="3.40.50.1000">
    <property type="entry name" value="HAD superfamily/HAD-like"/>
    <property type="match status" value="1"/>
</dbReference>
<keyword evidence="1" id="KW-0378">Hydrolase</keyword>
<protein>
    <submittedName>
        <fullName evidence="1">HAD family hydrolase</fullName>
    </submittedName>
</protein>
<dbReference type="PANTHER" id="PTHR10000:SF53">
    <property type="entry name" value="5-AMINO-6-(5-PHOSPHO-D-RIBITYLAMINO)URACIL PHOSPHATASE YBJI-RELATED"/>
    <property type="match status" value="1"/>
</dbReference>
<dbReference type="NCBIfam" id="TIGR00099">
    <property type="entry name" value="Cof-subfamily"/>
    <property type="match status" value="1"/>
</dbReference>
<accession>A0AAU9R1K4</accession>
<dbReference type="NCBIfam" id="TIGR01484">
    <property type="entry name" value="HAD-SF-IIB"/>
    <property type="match status" value="1"/>
</dbReference>
<dbReference type="InterPro" id="IPR000150">
    <property type="entry name" value="Cof"/>
</dbReference>
<dbReference type="Proteomes" id="UP001295440">
    <property type="component" value="Chromosome"/>
</dbReference>
<proteinExistence type="predicted"/>
<dbReference type="Pfam" id="PF08282">
    <property type="entry name" value="Hydrolase_3"/>
    <property type="match status" value="1"/>
</dbReference>
<dbReference type="GO" id="GO:0016791">
    <property type="term" value="F:phosphatase activity"/>
    <property type="evidence" value="ECO:0007669"/>
    <property type="project" value="UniProtKB-ARBA"/>
</dbReference>
<dbReference type="SFLD" id="SFLDS00003">
    <property type="entry name" value="Haloacid_Dehalogenase"/>
    <property type="match status" value="1"/>
</dbReference>
<dbReference type="InterPro" id="IPR006379">
    <property type="entry name" value="HAD-SF_hydro_IIB"/>
</dbReference>
<evidence type="ECO:0000313" key="1">
    <source>
        <dbReference type="EMBL" id="CAH1706262.1"/>
    </source>
</evidence>
<dbReference type="RefSeq" id="WP_311735697.1">
    <property type="nucleotide sequence ID" value="NZ_OV915080.1"/>
</dbReference>
<evidence type="ECO:0000313" key="2">
    <source>
        <dbReference type="Proteomes" id="UP001295440"/>
    </source>
</evidence>
<dbReference type="GO" id="GO:0000287">
    <property type="term" value="F:magnesium ion binding"/>
    <property type="evidence" value="ECO:0007669"/>
    <property type="project" value="TreeGrafter"/>
</dbReference>
<dbReference type="EMBL" id="OV915080">
    <property type="protein sequence ID" value="CAH1706262.1"/>
    <property type="molecule type" value="Genomic_DNA"/>
</dbReference>
<gene>
    <name evidence="1" type="ORF">LDD865_1103</name>
</gene>
<dbReference type="AlphaFoldDB" id="A0AAU9R1K4"/>
<dbReference type="InterPro" id="IPR023214">
    <property type="entry name" value="HAD_sf"/>
</dbReference>
<dbReference type="PANTHER" id="PTHR10000">
    <property type="entry name" value="PHOSPHOSERINE PHOSPHATASE"/>
    <property type="match status" value="1"/>
</dbReference>
<sequence>MSLEKKMEEKKKIKLIATDMDGTLVNDAKEVPASFAPWVLSHPDQQMVIASGRPYYTNEELFKEIKDHLIFIGDNGGLIYQQGQVLAKAGITAEEAKFCLDLFKDEPLANPILCGVSQAICHDPKGDRNFLKQLDTYYIKRRYVEDLEAEVNSDEIIKFTVYIEGGAAESIYRQLPEMPGNLSAVLAGPEWIDIVNKDANKGAAVKKIADLKGIKQDEILAFGDYLNDLTMLEAAGTSYAMVNGHPDLKKIADRIAPSNNDEGVMQILRKLFD</sequence>
<dbReference type="PROSITE" id="PS01228">
    <property type="entry name" value="COF_1"/>
    <property type="match status" value="1"/>
</dbReference>
<reference evidence="1" key="1">
    <citation type="submission" date="2022-02" db="EMBL/GenBank/DDBJ databases">
        <authorList>
            <person name="Deutsch MARIE S."/>
        </authorList>
    </citation>
    <scope>NUCLEOTIDE SEQUENCE</scope>
    <source>
        <strain evidence="1">CIRM-BIA865</strain>
    </source>
</reference>